<dbReference type="SUPFAM" id="SSF51905">
    <property type="entry name" value="FAD/NAD(P)-binding domain"/>
    <property type="match status" value="1"/>
</dbReference>
<sequence>MFANILMYAQIVISALPHIHNQILLKIRSRIHYYTYKAVPEPLNIVVIGGSFGGLTLALELANTIPTGYRVVLVEKRSHFGYTWVFPRVSVVEGHEHKAFIPYGPILQSLPQGALILKQGVVVEVSEKRIILQDGTVFDFEYLAIATGSTGFAPWHQSLENKTQGMETFQTMQNSIREATHLVVIGGGAVGVEIASDAKSKYPEKQVTLIHSRDTLLNTFGKRLHDHAMQVFAQLGVNVYLGERVLVEDGSTSLVLKSGKEVPFDLLLQCTGQRPASNILATLSSSSISPSGTILVQKTLQILDPEHPNIYALGDVAKTGGVKMGRAAALQASVVAQNIRNMIFGKALKDYQSIPALDSAIDLTLGLTSGAVYFRHGDKEILLERKKDIDLEAGKLWKLLGAKPFEDEAYVPHCVLRSL</sequence>
<dbReference type="InterPro" id="IPR036188">
    <property type="entry name" value="FAD/NAD-bd_sf"/>
</dbReference>
<name>A0A3D8QCI8_9HELO</name>
<organism evidence="2 3">
    <name type="scientific">Coleophoma cylindrospora</name>
    <dbReference type="NCBI Taxonomy" id="1849047"/>
    <lineage>
        <taxon>Eukaryota</taxon>
        <taxon>Fungi</taxon>
        <taxon>Dikarya</taxon>
        <taxon>Ascomycota</taxon>
        <taxon>Pezizomycotina</taxon>
        <taxon>Leotiomycetes</taxon>
        <taxon>Helotiales</taxon>
        <taxon>Dermateaceae</taxon>
        <taxon>Coleophoma</taxon>
    </lineage>
</organism>
<dbReference type="PANTHER" id="PTHR43735:SF5">
    <property type="entry name" value="FAD_NAD(P)-BINDING DOMAIN-CONTAINING PROTEIN"/>
    <property type="match status" value="1"/>
</dbReference>
<evidence type="ECO:0000313" key="3">
    <source>
        <dbReference type="Proteomes" id="UP000256645"/>
    </source>
</evidence>
<protein>
    <recommendedName>
        <fullName evidence="1">FAD/NAD(P)-binding domain-containing protein</fullName>
    </recommendedName>
</protein>
<dbReference type="STRING" id="1849047.A0A3D8QCI8"/>
<reference evidence="2 3" key="1">
    <citation type="journal article" date="2018" name="IMA Fungus">
        <title>IMA Genome-F 9: Draft genome sequence of Annulohypoxylon stygium, Aspergillus mulundensis, Berkeleyomyces basicola (syn. Thielaviopsis basicola), Ceratocystis smalleyi, two Cercospora beticola strains, Coleophoma cylindrospora, Fusarium fracticaudum, Phialophora cf. hyalina, and Morchella septimelata.</title>
        <authorList>
            <person name="Wingfield B.D."/>
            <person name="Bills G.F."/>
            <person name="Dong Y."/>
            <person name="Huang W."/>
            <person name="Nel W.J."/>
            <person name="Swalarsk-Parry B.S."/>
            <person name="Vaghefi N."/>
            <person name="Wilken P.M."/>
            <person name="An Z."/>
            <person name="de Beer Z.W."/>
            <person name="De Vos L."/>
            <person name="Chen L."/>
            <person name="Duong T.A."/>
            <person name="Gao Y."/>
            <person name="Hammerbacher A."/>
            <person name="Kikkert J.R."/>
            <person name="Li Y."/>
            <person name="Li H."/>
            <person name="Li K."/>
            <person name="Li Q."/>
            <person name="Liu X."/>
            <person name="Ma X."/>
            <person name="Naidoo K."/>
            <person name="Pethybridge S.J."/>
            <person name="Sun J."/>
            <person name="Steenkamp E.T."/>
            <person name="van der Nest M.A."/>
            <person name="van Wyk S."/>
            <person name="Wingfield M.J."/>
            <person name="Xiong C."/>
            <person name="Yue Q."/>
            <person name="Zhang X."/>
        </authorList>
    </citation>
    <scope>NUCLEOTIDE SEQUENCE [LARGE SCALE GENOMIC DNA]</scope>
    <source>
        <strain evidence="2 3">BP6252</strain>
    </source>
</reference>
<dbReference type="GO" id="GO:0005737">
    <property type="term" value="C:cytoplasm"/>
    <property type="evidence" value="ECO:0007669"/>
    <property type="project" value="TreeGrafter"/>
</dbReference>
<dbReference type="InterPro" id="IPR023753">
    <property type="entry name" value="FAD/NAD-binding_dom"/>
</dbReference>
<dbReference type="Gene3D" id="3.50.50.100">
    <property type="match status" value="1"/>
</dbReference>
<proteinExistence type="predicted"/>
<evidence type="ECO:0000313" key="2">
    <source>
        <dbReference type="EMBL" id="RDW59427.1"/>
    </source>
</evidence>
<keyword evidence="3" id="KW-1185">Reference proteome</keyword>
<dbReference type="Proteomes" id="UP000256645">
    <property type="component" value="Unassembled WGS sequence"/>
</dbReference>
<gene>
    <name evidence="2" type="ORF">BP6252_12514</name>
</gene>
<dbReference type="PRINTS" id="PR00368">
    <property type="entry name" value="FADPNR"/>
</dbReference>
<evidence type="ECO:0000259" key="1">
    <source>
        <dbReference type="Pfam" id="PF07992"/>
    </source>
</evidence>
<dbReference type="PRINTS" id="PR00411">
    <property type="entry name" value="PNDRDTASEI"/>
</dbReference>
<dbReference type="GO" id="GO:0050660">
    <property type="term" value="F:flavin adenine dinucleotide binding"/>
    <property type="evidence" value="ECO:0007669"/>
    <property type="project" value="TreeGrafter"/>
</dbReference>
<feature type="domain" description="FAD/NAD(P)-binding" evidence="1">
    <location>
        <begin position="44"/>
        <end position="323"/>
    </location>
</feature>
<dbReference type="AlphaFoldDB" id="A0A3D8QCI8"/>
<dbReference type="OrthoDB" id="202203at2759"/>
<dbReference type="Pfam" id="PF07992">
    <property type="entry name" value="Pyr_redox_2"/>
    <property type="match status" value="1"/>
</dbReference>
<dbReference type="GO" id="GO:0004174">
    <property type="term" value="F:electron-transferring-flavoprotein dehydrogenase activity"/>
    <property type="evidence" value="ECO:0007669"/>
    <property type="project" value="TreeGrafter"/>
</dbReference>
<comment type="caution">
    <text evidence="2">The sequence shown here is derived from an EMBL/GenBank/DDBJ whole genome shotgun (WGS) entry which is preliminary data.</text>
</comment>
<accession>A0A3D8QCI8</accession>
<dbReference type="EMBL" id="PDLM01000016">
    <property type="protein sequence ID" value="RDW59427.1"/>
    <property type="molecule type" value="Genomic_DNA"/>
</dbReference>
<dbReference type="PANTHER" id="PTHR43735">
    <property type="entry name" value="APOPTOSIS-INDUCING FACTOR 1"/>
    <property type="match status" value="1"/>
</dbReference>